<evidence type="ECO:0000256" key="2">
    <source>
        <dbReference type="SAM" id="Phobius"/>
    </source>
</evidence>
<dbReference type="Pfam" id="PF22494">
    <property type="entry name" value="choice_anch_I"/>
    <property type="match status" value="1"/>
</dbReference>
<keyword evidence="3" id="KW-0732">Signal</keyword>
<sequence length="653" mass="66039">MRRRTARTALTTRTGLTATSLATCTIVAGIAFGPAAAQAAVEPDPGAFSPVASSAPDAAIGLSPLGSFSTGVFDESAAEIVQFHGGSKRAFVVNAQAGVAQVLDLSDPTTPERLFDLVTAGVVAADGSTIPASAVANSVAVRADGLVALAVEADPKTDAGWLVFFDASGSGTALGAVRVGALPDMVTFSPDGATALVANEGEPAEDYSSDPEGTVSVVAVPETIDAPAQTDVRSADFHAYEAGGSKTLPEGVRVFGVRDGAVNPVSENLEPEYVTVSGGTAYVSLQEANAIAVLDIASATVTDIHPLGYQDFSVTGLDASDRDGAVDISTWPVRGLFQPDAIGSYVVDGESFVVSANEGDSRDWDGYSEEARVKDLDVCEPLAAFTADEQLGRLKVTTADGFDEAAGCYSSLYAFGGRSFSIWSSDGQQVFDSGSDFERITAAALPEGAFNSDHVEVAFDSRSDDKGPEPEGLALGRVGDRDYAFIGLERVGGVMVYDITDPAGATFVTYVNNRDFSVADPSASPEALAASGDLGPEGLAFVPASDSPTGAPLLLVGNEVSGTTTTFAVTSTAAPTPTPTPTPTTPSPAPAPGPQPGAPAPGANPAPGAAPAAPGAELAATGSDAAGFAALAVFLVGAGALAAHLTRRLRRRA</sequence>
<dbReference type="RefSeq" id="WP_259484571.1">
    <property type="nucleotide sequence ID" value="NZ_JANTEZ010000001.1"/>
</dbReference>
<dbReference type="InterPro" id="IPR052956">
    <property type="entry name" value="Mesenchyme-surface_protein"/>
</dbReference>
<evidence type="ECO:0000313" key="5">
    <source>
        <dbReference type="EMBL" id="MCS5713005.1"/>
    </source>
</evidence>
<dbReference type="InterPro" id="IPR015943">
    <property type="entry name" value="WD40/YVTN_repeat-like_dom_sf"/>
</dbReference>
<keyword evidence="2" id="KW-1133">Transmembrane helix</keyword>
<name>A0ABT2G9Y7_9MICO</name>
<feature type="domain" description="Choice-of-anchor I" evidence="4">
    <location>
        <begin position="76"/>
        <end position="567"/>
    </location>
</feature>
<dbReference type="InterPro" id="IPR055188">
    <property type="entry name" value="Choice_anch_I"/>
</dbReference>
<feature type="compositionally biased region" description="Pro residues" evidence="1">
    <location>
        <begin position="576"/>
        <end position="604"/>
    </location>
</feature>
<evidence type="ECO:0000256" key="3">
    <source>
        <dbReference type="SAM" id="SignalP"/>
    </source>
</evidence>
<proteinExistence type="predicted"/>
<keyword evidence="2" id="KW-0472">Membrane</keyword>
<accession>A0ABT2G9Y7</accession>
<evidence type="ECO:0000256" key="1">
    <source>
        <dbReference type="SAM" id="MobiDB-lite"/>
    </source>
</evidence>
<dbReference type="EMBL" id="JANTEZ010000001">
    <property type="protein sequence ID" value="MCS5713005.1"/>
    <property type="molecule type" value="Genomic_DNA"/>
</dbReference>
<reference evidence="5" key="1">
    <citation type="submission" date="2022-08" db="EMBL/GenBank/DDBJ databases">
        <authorList>
            <person name="Deng Y."/>
            <person name="Han X.-F."/>
            <person name="Zhang Y.-Q."/>
        </authorList>
    </citation>
    <scope>NUCLEOTIDE SEQUENCE</scope>
    <source>
        <strain evidence="5">CPCC 205716</strain>
    </source>
</reference>
<gene>
    <name evidence="5" type="ORF">NVV95_00410</name>
</gene>
<comment type="caution">
    <text evidence="5">The sequence shown here is derived from an EMBL/GenBank/DDBJ whole genome shotgun (WGS) entry which is preliminary data.</text>
</comment>
<evidence type="ECO:0000313" key="6">
    <source>
        <dbReference type="Proteomes" id="UP001165580"/>
    </source>
</evidence>
<dbReference type="PANTHER" id="PTHR46928:SF1">
    <property type="entry name" value="MESENCHYME-SPECIFIC CELL SURFACE GLYCOPROTEIN"/>
    <property type="match status" value="1"/>
</dbReference>
<protein>
    <submittedName>
        <fullName evidence="5">Choice-of-anchor I family protein</fullName>
    </submittedName>
</protein>
<dbReference type="Gene3D" id="2.130.10.10">
    <property type="entry name" value="YVTN repeat-like/Quinoprotein amine dehydrogenase"/>
    <property type="match status" value="1"/>
</dbReference>
<feature type="compositionally biased region" description="Low complexity" evidence="1">
    <location>
        <begin position="605"/>
        <end position="615"/>
    </location>
</feature>
<dbReference type="PANTHER" id="PTHR46928">
    <property type="entry name" value="MESENCHYME-SPECIFIC CELL SURFACE GLYCOPROTEIN"/>
    <property type="match status" value="1"/>
</dbReference>
<keyword evidence="2" id="KW-0812">Transmembrane</keyword>
<dbReference type="SUPFAM" id="SSF75011">
    <property type="entry name" value="3-carboxy-cis,cis-mucoante lactonizing enzyme"/>
    <property type="match status" value="1"/>
</dbReference>
<dbReference type="Proteomes" id="UP001165580">
    <property type="component" value="Unassembled WGS sequence"/>
</dbReference>
<feature type="transmembrane region" description="Helical" evidence="2">
    <location>
        <begin position="625"/>
        <end position="645"/>
    </location>
</feature>
<organism evidence="5 6">
    <name type="scientific">Herbiconiux gentiana</name>
    <dbReference type="NCBI Taxonomy" id="2970912"/>
    <lineage>
        <taxon>Bacteria</taxon>
        <taxon>Bacillati</taxon>
        <taxon>Actinomycetota</taxon>
        <taxon>Actinomycetes</taxon>
        <taxon>Micrococcales</taxon>
        <taxon>Microbacteriaceae</taxon>
        <taxon>Herbiconiux</taxon>
    </lineage>
</organism>
<feature type="region of interest" description="Disordered" evidence="1">
    <location>
        <begin position="570"/>
        <end position="615"/>
    </location>
</feature>
<feature type="signal peptide" evidence="3">
    <location>
        <begin position="1"/>
        <end position="39"/>
    </location>
</feature>
<keyword evidence="6" id="KW-1185">Reference proteome</keyword>
<feature type="chain" id="PRO_5045248893" evidence="3">
    <location>
        <begin position="40"/>
        <end position="653"/>
    </location>
</feature>
<dbReference type="NCBIfam" id="NF038117">
    <property type="entry name" value="choice_anch_I"/>
    <property type="match status" value="1"/>
</dbReference>
<evidence type="ECO:0000259" key="4">
    <source>
        <dbReference type="Pfam" id="PF22494"/>
    </source>
</evidence>